<dbReference type="PANTHER" id="PTHR12850">
    <property type="entry name" value="40S RIBOSOMAL PROTEIN S25"/>
    <property type="match status" value="1"/>
</dbReference>
<dbReference type="Proteomes" id="UP000242167">
    <property type="component" value="Nucleomorph 1"/>
</dbReference>
<dbReference type="InterPro" id="IPR004977">
    <property type="entry name" value="Ribosomal_eS25"/>
</dbReference>
<comment type="similarity">
    <text evidence="1 4">Belongs to the eukaryotic ribosomal protein eS25 family.</text>
</comment>
<keyword evidence="2 4" id="KW-0689">Ribosomal protein</keyword>
<evidence type="ECO:0000256" key="4">
    <source>
        <dbReference type="RuleBase" id="RU366057"/>
    </source>
</evidence>
<keyword evidence="3 4" id="KW-0687">Ribonucleoprotein</keyword>
<sequence length="87" mass="10384">MKSAIKKKWSKVKNKEKSNNQIYIEKSLYQKIIDELNKEKFVSFTSLSSKYRIKISLIKKIINHLSVRKNLYTTKLFNNFIVTNKDL</sequence>
<gene>
    <name evidence="5" type="primary">rps25</name>
</gene>
<reference evidence="5 6" key="1">
    <citation type="journal article" date="2001" name="Nature">
        <title>The highly reduced genome of an enslaved algal nucleus.</title>
        <authorList>
            <person name="Douglas S."/>
            <person name="Zauner S."/>
            <person name="Fraunholz M."/>
            <person name="Beaton M."/>
            <person name="Penny S."/>
            <person name="Deng L."/>
            <person name="Wu X."/>
            <person name="Reith M."/>
            <person name="Cavalier-Smith T."/>
            <person name="Maier U."/>
        </authorList>
    </citation>
    <scope>NUCLEOTIDE SEQUENCE [LARGE SCALE GENOMIC DNA]</scope>
</reference>
<dbReference type="PIR" id="A90095">
    <property type="entry name" value="A90095"/>
</dbReference>
<geneLocation type="nucleomorph" evidence="5"/>
<proteinExistence type="inferred from homology"/>
<protein>
    <recommendedName>
        <fullName evidence="4">40S ribosomal protein S25</fullName>
    </recommendedName>
</protein>
<dbReference type="GeneID" id="857376"/>
<dbReference type="GO" id="GO:0005840">
    <property type="term" value="C:ribosome"/>
    <property type="evidence" value="ECO:0007669"/>
    <property type="project" value="UniProtKB-KW"/>
</dbReference>
<dbReference type="AlphaFoldDB" id="Q98RQ8"/>
<evidence type="ECO:0000313" key="6">
    <source>
        <dbReference type="Proteomes" id="UP000242167"/>
    </source>
</evidence>
<dbReference type="RefSeq" id="XP_001713594.1">
    <property type="nucleotide sequence ID" value="XM_001713542.1"/>
</dbReference>
<evidence type="ECO:0000313" key="5">
    <source>
        <dbReference type="EMBL" id="AAK39889.1"/>
    </source>
</evidence>
<accession>Q98RQ8</accession>
<evidence type="ECO:0000256" key="3">
    <source>
        <dbReference type="ARBA" id="ARBA00023274"/>
    </source>
</evidence>
<dbReference type="Gene3D" id="3.30.63.20">
    <property type="match status" value="1"/>
</dbReference>
<dbReference type="Pfam" id="PF03297">
    <property type="entry name" value="Ribosomal_S25"/>
    <property type="match status" value="1"/>
</dbReference>
<dbReference type="GO" id="GO:1990904">
    <property type="term" value="C:ribonucleoprotein complex"/>
    <property type="evidence" value="ECO:0007669"/>
    <property type="project" value="UniProtKB-KW"/>
</dbReference>
<keyword evidence="5" id="KW-0542">Nucleomorph</keyword>
<evidence type="ECO:0000256" key="2">
    <source>
        <dbReference type="ARBA" id="ARBA00022980"/>
    </source>
</evidence>
<dbReference type="EMBL" id="AF165818">
    <property type="protein sequence ID" value="AAK39889.1"/>
    <property type="molecule type" value="Genomic_DNA"/>
</dbReference>
<name>Q98RQ8_GUITH</name>
<evidence type="ECO:0000256" key="1">
    <source>
        <dbReference type="ARBA" id="ARBA00009106"/>
    </source>
</evidence>
<organism evidence="5 6">
    <name type="scientific">Guillardia theta</name>
    <name type="common">Cryptophyte</name>
    <name type="synonym">Cryptomonas phi</name>
    <dbReference type="NCBI Taxonomy" id="55529"/>
    <lineage>
        <taxon>Eukaryota</taxon>
        <taxon>Cryptophyceae</taxon>
        <taxon>Pyrenomonadales</taxon>
        <taxon>Geminigeraceae</taxon>
        <taxon>Guillardia</taxon>
    </lineage>
</organism>